<dbReference type="Proteomes" id="UP001627154">
    <property type="component" value="Unassembled WGS sequence"/>
</dbReference>
<organism evidence="2 3">
    <name type="scientific">Trichogramma kaykai</name>
    <dbReference type="NCBI Taxonomy" id="54128"/>
    <lineage>
        <taxon>Eukaryota</taxon>
        <taxon>Metazoa</taxon>
        <taxon>Ecdysozoa</taxon>
        <taxon>Arthropoda</taxon>
        <taxon>Hexapoda</taxon>
        <taxon>Insecta</taxon>
        <taxon>Pterygota</taxon>
        <taxon>Neoptera</taxon>
        <taxon>Endopterygota</taxon>
        <taxon>Hymenoptera</taxon>
        <taxon>Apocrita</taxon>
        <taxon>Proctotrupomorpha</taxon>
        <taxon>Chalcidoidea</taxon>
        <taxon>Trichogrammatidae</taxon>
        <taxon>Trichogramma</taxon>
    </lineage>
</organism>
<feature type="region of interest" description="Disordered" evidence="1">
    <location>
        <begin position="1"/>
        <end position="68"/>
    </location>
</feature>
<keyword evidence="3" id="KW-1185">Reference proteome</keyword>
<proteinExistence type="predicted"/>
<dbReference type="AlphaFoldDB" id="A0ABD2W3U1"/>
<feature type="compositionally biased region" description="Polar residues" evidence="1">
    <location>
        <begin position="49"/>
        <end position="62"/>
    </location>
</feature>
<evidence type="ECO:0000256" key="1">
    <source>
        <dbReference type="SAM" id="MobiDB-lite"/>
    </source>
</evidence>
<name>A0ABD2W3U1_9HYME</name>
<evidence type="ECO:0000313" key="2">
    <source>
        <dbReference type="EMBL" id="KAL3387673.1"/>
    </source>
</evidence>
<reference evidence="2 3" key="1">
    <citation type="journal article" date="2024" name="bioRxiv">
        <title>A reference genome for Trichogramma kaykai: A tiny desert-dwelling parasitoid wasp with competing sex-ratio distorters.</title>
        <authorList>
            <person name="Culotta J."/>
            <person name="Lindsey A.R."/>
        </authorList>
    </citation>
    <scope>NUCLEOTIDE SEQUENCE [LARGE SCALE GENOMIC DNA]</scope>
    <source>
        <strain evidence="2 3">KSX58</strain>
    </source>
</reference>
<sequence length="239" mass="27234">METKTQVKVEPQETTTTNNATDAEAQKRENNNSPEGSPPAKKECLAKNKSPSNPPASETTILQPPPPPPPAQINIFFELFYDGPYDLTLSNRSWGIHRVPPPNRAIVLSEITFALFNVAISPSYKKQVILTDHLKFKAFVLDKLVVEKTLDSENTQEDFEQSFAEIVNMVVCKGGPIIEDNQDVLSRCAFKDFYSNRWRHKSCTIIIERGEEVCRPCSYLDKYFQEWMKYNSKEIIISN</sequence>
<comment type="caution">
    <text evidence="2">The sequence shown here is derived from an EMBL/GenBank/DDBJ whole genome shotgun (WGS) entry which is preliminary data.</text>
</comment>
<feature type="compositionally biased region" description="Low complexity" evidence="1">
    <location>
        <begin position="13"/>
        <end position="23"/>
    </location>
</feature>
<dbReference type="EMBL" id="JBJJXI010000136">
    <property type="protein sequence ID" value="KAL3387673.1"/>
    <property type="molecule type" value="Genomic_DNA"/>
</dbReference>
<protein>
    <submittedName>
        <fullName evidence="2">Uncharacterized protein</fullName>
    </submittedName>
</protein>
<evidence type="ECO:0000313" key="3">
    <source>
        <dbReference type="Proteomes" id="UP001627154"/>
    </source>
</evidence>
<gene>
    <name evidence="2" type="ORF">TKK_016797</name>
</gene>
<feature type="compositionally biased region" description="Basic and acidic residues" evidence="1">
    <location>
        <begin position="1"/>
        <end position="11"/>
    </location>
</feature>
<accession>A0ABD2W3U1</accession>